<dbReference type="SUPFAM" id="SSF53474">
    <property type="entry name" value="alpha/beta-Hydrolases"/>
    <property type="match status" value="1"/>
</dbReference>
<evidence type="ECO:0000313" key="1">
    <source>
        <dbReference type="EMBL" id="KAK0742704.1"/>
    </source>
</evidence>
<organism evidence="1 2">
    <name type="scientific">Schizothecium vesticola</name>
    <dbReference type="NCBI Taxonomy" id="314040"/>
    <lineage>
        <taxon>Eukaryota</taxon>
        <taxon>Fungi</taxon>
        <taxon>Dikarya</taxon>
        <taxon>Ascomycota</taxon>
        <taxon>Pezizomycotina</taxon>
        <taxon>Sordariomycetes</taxon>
        <taxon>Sordariomycetidae</taxon>
        <taxon>Sordariales</taxon>
        <taxon>Schizotheciaceae</taxon>
        <taxon>Schizothecium</taxon>
    </lineage>
</organism>
<protein>
    <submittedName>
        <fullName evidence="1">Uncharacterized protein</fullName>
    </submittedName>
</protein>
<comment type="caution">
    <text evidence="1">The sequence shown here is derived from an EMBL/GenBank/DDBJ whole genome shotgun (WGS) entry which is preliminary data.</text>
</comment>
<dbReference type="Gene3D" id="3.40.50.1820">
    <property type="entry name" value="alpha/beta hydrolase"/>
    <property type="match status" value="1"/>
</dbReference>
<proteinExistence type="predicted"/>
<sequence length="75" mass="7779">MKECIEWVVKVARTGNCSHLDASRLAVWGQSCGGLLSIENAADTRVTSVGIFNSGSSMIGASTAPLATLNKPVSI</sequence>
<evidence type="ECO:0000313" key="2">
    <source>
        <dbReference type="Proteomes" id="UP001172155"/>
    </source>
</evidence>
<reference evidence="1" key="1">
    <citation type="submission" date="2023-06" db="EMBL/GenBank/DDBJ databases">
        <title>Genome-scale phylogeny and comparative genomics of the fungal order Sordariales.</title>
        <authorList>
            <consortium name="Lawrence Berkeley National Laboratory"/>
            <person name="Hensen N."/>
            <person name="Bonometti L."/>
            <person name="Westerberg I."/>
            <person name="Brannstrom I.O."/>
            <person name="Guillou S."/>
            <person name="Cros-Aarteil S."/>
            <person name="Calhoun S."/>
            <person name="Haridas S."/>
            <person name="Kuo A."/>
            <person name="Mondo S."/>
            <person name="Pangilinan J."/>
            <person name="Riley R."/>
            <person name="LaButti K."/>
            <person name="Andreopoulos B."/>
            <person name="Lipzen A."/>
            <person name="Chen C."/>
            <person name="Yanf M."/>
            <person name="Daum C."/>
            <person name="Ng V."/>
            <person name="Clum A."/>
            <person name="Steindorff A."/>
            <person name="Ohm R."/>
            <person name="Martin F."/>
            <person name="Silar P."/>
            <person name="Natvig D."/>
            <person name="Lalanne C."/>
            <person name="Gautier V."/>
            <person name="Ament-velasquez S.L."/>
            <person name="Kruys A."/>
            <person name="Hutchinson M.I."/>
            <person name="Powell A.J."/>
            <person name="Barry K."/>
            <person name="Miller A.N."/>
            <person name="Grigoriev I.V."/>
            <person name="Debuchy R."/>
            <person name="Gladieux P."/>
            <person name="Thoren M.H."/>
            <person name="Johannesson H."/>
        </authorList>
    </citation>
    <scope>NUCLEOTIDE SEQUENCE</scope>
    <source>
        <strain evidence="1">SMH3187-1</strain>
    </source>
</reference>
<gene>
    <name evidence="1" type="ORF">B0T18DRAFT_413551</name>
</gene>
<dbReference type="InterPro" id="IPR029058">
    <property type="entry name" value="AB_hydrolase_fold"/>
</dbReference>
<keyword evidence="2" id="KW-1185">Reference proteome</keyword>
<name>A0AA40ENS0_9PEZI</name>
<dbReference type="AlphaFoldDB" id="A0AA40ENS0"/>
<dbReference type="EMBL" id="JAUKUD010000005">
    <property type="protein sequence ID" value="KAK0742704.1"/>
    <property type="molecule type" value="Genomic_DNA"/>
</dbReference>
<dbReference type="Proteomes" id="UP001172155">
    <property type="component" value="Unassembled WGS sequence"/>
</dbReference>
<accession>A0AA40ENS0</accession>